<evidence type="ECO:0000256" key="3">
    <source>
        <dbReference type="SAM" id="Phobius"/>
    </source>
</evidence>
<dbReference type="InterPro" id="IPR050327">
    <property type="entry name" value="Proton-linked_MCT"/>
</dbReference>
<dbReference type="GO" id="GO:0016020">
    <property type="term" value="C:membrane"/>
    <property type="evidence" value="ECO:0007669"/>
    <property type="project" value="UniProtKB-SubCell"/>
</dbReference>
<feature type="transmembrane region" description="Helical" evidence="3">
    <location>
        <begin position="285"/>
        <end position="308"/>
    </location>
</feature>
<evidence type="ECO:0000259" key="4">
    <source>
        <dbReference type="PROSITE" id="PS50850"/>
    </source>
</evidence>
<dbReference type="SUPFAM" id="SSF103473">
    <property type="entry name" value="MFS general substrate transporter"/>
    <property type="match status" value="1"/>
</dbReference>
<dbReference type="Gene3D" id="1.20.1250.20">
    <property type="entry name" value="MFS general substrate transporter like domains"/>
    <property type="match status" value="2"/>
</dbReference>
<feature type="transmembrane region" description="Helical" evidence="3">
    <location>
        <begin position="58"/>
        <end position="77"/>
    </location>
</feature>
<comment type="caution">
    <text evidence="5">The sequence shown here is derived from an EMBL/GenBank/DDBJ whole genome shotgun (WGS) entry which is preliminary data.</text>
</comment>
<dbReference type="Proteomes" id="UP000242180">
    <property type="component" value="Unassembled WGS sequence"/>
</dbReference>
<feature type="transmembrane region" description="Helical" evidence="3">
    <location>
        <begin position="200"/>
        <end position="218"/>
    </location>
</feature>
<dbReference type="InParanoid" id="A0A1X2GZQ3"/>
<feature type="transmembrane region" description="Helical" evidence="3">
    <location>
        <begin position="259"/>
        <end position="279"/>
    </location>
</feature>
<dbReference type="InterPro" id="IPR036259">
    <property type="entry name" value="MFS_trans_sf"/>
</dbReference>
<dbReference type="STRING" id="13706.A0A1X2GZQ3"/>
<organism evidence="5 6">
    <name type="scientific">Syncephalastrum racemosum</name>
    <name type="common">Filamentous fungus</name>
    <dbReference type="NCBI Taxonomy" id="13706"/>
    <lineage>
        <taxon>Eukaryota</taxon>
        <taxon>Fungi</taxon>
        <taxon>Fungi incertae sedis</taxon>
        <taxon>Mucoromycota</taxon>
        <taxon>Mucoromycotina</taxon>
        <taxon>Mucoromycetes</taxon>
        <taxon>Mucorales</taxon>
        <taxon>Syncephalastraceae</taxon>
        <taxon>Syncephalastrum</taxon>
    </lineage>
</organism>
<name>A0A1X2GZQ3_SYNRA</name>
<protein>
    <submittedName>
        <fullName evidence="5">Major facilitator superfamily domain-containing protein</fullName>
    </submittedName>
</protein>
<feature type="domain" description="Major facilitator superfamily (MFS) profile" evidence="4">
    <location>
        <begin position="1"/>
        <end position="313"/>
    </location>
</feature>
<keyword evidence="3" id="KW-0472">Membrane</keyword>
<dbReference type="PANTHER" id="PTHR11360:SF284">
    <property type="entry name" value="EG:103B4.3 PROTEIN-RELATED"/>
    <property type="match status" value="1"/>
</dbReference>
<feature type="transmembrane region" description="Helical" evidence="3">
    <location>
        <begin position="129"/>
        <end position="150"/>
    </location>
</feature>
<dbReference type="PROSITE" id="PS50850">
    <property type="entry name" value="MFS"/>
    <property type="match status" value="1"/>
</dbReference>
<accession>A0A1X2GZQ3</accession>
<feature type="transmembrane region" description="Helical" evidence="3">
    <location>
        <begin position="28"/>
        <end position="46"/>
    </location>
</feature>
<comment type="similarity">
    <text evidence="2">Belongs to the major facilitator superfamily. Monocarboxylate porter (TC 2.A.1.13) family.</text>
</comment>
<evidence type="ECO:0000256" key="1">
    <source>
        <dbReference type="ARBA" id="ARBA00004141"/>
    </source>
</evidence>
<feature type="transmembrane region" description="Helical" evidence="3">
    <location>
        <begin position="224"/>
        <end position="247"/>
    </location>
</feature>
<keyword evidence="6" id="KW-1185">Reference proteome</keyword>
<gene>
    <name evidence="5" type="ORF">BCR43DRAFT_533072</name>
</gene>
<reference evidence="5 6" key="1">
    <citation type="submission" date="2016-07" db="EMBL/GenBank/DDBJ databases">
        <title>Pervasive Adenine N6-methylation of Active Genes in Fungi.</title>
        <authorList>
            <consortium name="DOE Joint Genome Institute"/>
            <person name="Mondo S.J."/>
            <person name="Dannebaum R.O."/>
            <person name="Kuo R.C."/>
            <person name="Labutti K."/>
            <person name="Haridas S."/>
            <person name="Kuo A."/>
            <person name="Salamov A."/>
            <person name="Ahrendt S.R."/>
            <person name="Lipzen A."/>
            <person name="Sullivan W."/>
            <person name="Andreopoulos W.B."/>
            <person name="Clum A."/>
            <person name="Lindquist E."/>
            <person name="Daum C."/>
            <person name="Ramamoorthy G.K."/>
            <person name="Gryganskyi A."/>
            <person name="Culley D."/>
            <person name="Magnuson J.K."/>
            <person name="James T.Y."/>
            <person name="O'Malley M.A."/>
            <person name="Stajich J.E."/>
            <person name="Spatafora J.W."/>
            <person name="Visel A."/>
            <person name="Grigoriev I.V."/>
        </authorList>
    </citation>
    <scope>NUCLEOTIDE SEQUENCE [LARGE SCALE GENOMIC DNA]</scope>
    <source>
        <strain evidence="5 6">NRRL 2496</strain>
    </source>
</reference>
<dbReference type="Pfam" id="PF07690">
    <property type="entry name" value="MFS_1"/>
    <property type="match status" value="1"/>
</dbReference>
<dbReference type="InterPro" id="IPR020846">
    <property type="entry name" value="MFS_dom"/>
</dbReference>
<sequence length="320" mass="34375">MAIGTVLAPLGLILASFANQMWQLYLTQGILFGLGGTFCFASSVTLPSQWFYRNRGLATGTAISGGGVGGVAFSFLAQHLIATVGYRNALRIIGSMIFGILCIAVALARSRWRPPPSPSKGIGAFWDPSMATSNFALLLSYALLVTFSYLCPFFLTPSYTTYLGEDSQMGSKLLSIMCGMNAVCRISLGAMADRLGKFNTMFICTFLAGIFVMVVWQFSETYAAFVAFCVLYGLTGGGWVSLFPVITAEVVGVKNIQRGLSLCYFTTIVGTLTGTPIVGQLQATYGWTAAIQFAGAPTVAAALIMLVLRLKFEKRVFVRI</sequence>
<proteinExistence type="inferred from homology"/>
<evidence type="ECO:0000256" key="2">
    <source>
        <dbReference type="ARBA" id="ARBA00006727"/>
    </source>
</evidence>
<dbReference type="EMBL" id="MCGN01000013">
    <property type="protein sequence ID" value="ORY90011.1"/>
    <property type="molecule type" value="Genomic_DNA"/>
</dbReference>
<comment type="subcellular location">
    <subcellularLocation>
        <location evidence="1">Membrane</location>
        <topology evidence="1">Multi-pass membrane protein</topology>
    </subcellularLocation>
</comment>
<dbReference type="AlphaFoldDB" id="A0A1X2GZQ3"/>
<keyword evidence="3" id="KW-0812">Transmembrane</keyword>
<dbReference type="InterPro" id="IPR011701">
    <property type="entry name" value="MFS"/>
</dbReference>
<dbReference type="GO" id="GO:0022857">
    <property type="term" value="F:transmembrane transporter activity"/>
    <property type="evidence" value="ECO:0007669"/>
    <property type="project" value="InterPro"/>
</dbReference>
<dbReference type="OrthoDB" id="2213137at2759"/>
<evidence type="ECO:0000313" key="6">
    <source>
        <dbReference type="Proteomes" id="UP000242180"/>
    </source>
</evidence>
<evidence type="ECO:0000313" key="5">
    <source>
        <dbReference type="EMBL" id="ORY90011.1"/>
    </source>
</evidence>
<feature type="transmembrane region" description="Helical" evidence="3">
    <location>
        <begin position="89"/>
        <end position="108"/>
    </location>
</feature>
<dbReference type="PANTHER" id="PTHR11360">
    <property type="entry name" value="MONOCARBOXYLATE TRANSPORTER"/>
    <property type="match status" value="1"/>
</dbReference>
<keyword evidence="3" id="KW-1133">Transmembrane helix</keyword>